<protein>
    <submittedName>
        <fullName evidence="2">Uncharacterized protein</fullName>
    </submittedName>
</protein>
<gene>
    <name evidence="2" type="ORF">RCOM_1906150</name>
</gene>
<evidence type="ECO:0000313" key="3">
    <source>
        <dbReference type="Proteomes" id="UP000008311"/>
    </source>
</evidence>
<accession>B9TF93</accession>
<organism evidence="2 3">
    <name type="scientific">Ricinus communis</name>
    <name type="common">Castor bean</name>
    <dbReference type="NCBI Taxonomy" id="3988"/>
    <lineage>
        <taxon>Eukaryota</taxon>
        <taxon>Viridiplantae</taxon>
        <taxon>Streptophyta</taxon>
        <taxon>Embryophyta</taxon>
        <taxon>Tracheophyta</taxon>
        <taxon>Spermatophyta</taxon>
        <taxon>Magnoliopsida</taxon>
        <taxon>eudicotyledons</taxon>
        <taxon>Gunneridae</taxon>
        <taxon>Pentapetalae</taxon>
        <taxon>rosids</taxon>
        <taxon>fabids</taxon>
        <taxon>Malpighiales</taxon>
        <taxon>Euphorbiaceae</taxon>
        <taxon>Acalyphoideae</taxon>
        <taxon>Acalypheae</taxon>
        <taxon>Ricinus</taxon>
    </lineage>
</organism>
<dbReference type="EMBL" id="EQ979624">
    <property type="protein sequence ID" value="EEF25470.1"/>
    <property type="molecule type" value="Genomic_DNA"/>
</dbReference>
<evidence type="ECO:0000313" key="2">
    <source>
        <dbReference type="EMBL" id="EEF25470.1"/>
    </source>
</evidence>
<proteinExistence type="predicted"/>
<dbReference type="Proteomes" id="UP000008311">
    <property type="component" value="Unassembled WGS sequence"/>
</dbReference>
<sequence>MPASPFSDGYEPGRQLVRCRRLQPHDREQRDRGCGLRLRQRDLREQSVRDHGDPLREEHDPVGSPDPDQ</sequence>
<dbReference type="InParanoid" id="B9TF93"/>
<dbReference type="AlphaFoldDB" id="B9TF93"/>
<feature type="region of interest" description="Disordered" evidence="1">
    <location>
        <begin position="1"/>
        <end position="69"/>
    </location>
</feature>
<reference evidence="3" key="1">
    <citation type="journal article" date="2010" name="Nat. Biotechnol.">
        <title>Draft genome sequence of the oilseed species Ricinus communis.</title>
        <authorList>
            <person name="Chan A.P."/>
            <person name="Crabtree J."/>
            <person name="Zhao Q."/>
            <person name="Lorenzi H."/>
            <person name="Orvis J."/>
            <person name="Puiu D."/>
            <person name="Melake-Berhan A."/>
            <person name="Jones K.M."/>
            <person name="Redman J."/>
            <person name="Chen G."/>
            <person name="Cahoon E.B."/>
            <person name="Gedil M."/>
            <person name="Stanke M."/>
            <person name="Haas B.J."/>
            <person name="Wortman J.R."/>
            <person name="Fraser-Liggett C.M."/>
            <person name="Ravel J."/>
            <person name="Rabinowicz P.D."/>
        </authorList>
    </citation>
    <scope>NUCLEOTIDE SEQUENCE [LARGE SCALE GENOMIC DNA]</scope>
    <source>
        <strain evidence="3">cv. Hale</strain>
    </source>
</reference>
<name>B9TF93_RICCO</name>
<feature type="compositionally biased region" description="Basic and acidic residues" evidence="1">
    <location>
        <begin position="23"/>
        <end position="61"/>
    </location>
</feature>
<keyword evidence="3" id="KW-1185">Reference proteome</keyword>
<evidence type="ECO:0000256" key="1">
    <source>
        <dbReference type="SAM" id="MobiDB-lite"/>
    </source>
</evidence>